<dbReference type="Gene3D" id="3.10.129.10">
    <property type="entry name" value="Hotdog Thioesterase"/>
    <property type="match status" value="1"/>
</dbReference>
<dbReference type="GO" id="GO:0018812">
    <property type="term" value="F:3-hydroxyacyl-CoA dehydratase activity"/>
    <property type="evidence" value="ECO:0007669"/>
    <property type="project" value="UniProtKB-ARBA"/>
</dbReference>
<dbReference type="AlphaFoldDB" id="A0A4Y2VGY2"/>
<dbReference type="GO" id="GO:0003857">
    <property type="term" value="F:(3S)-3-hydroxyacyl-CoA dehydrogenase (NAD+) activity"/>
    <property type="evidence" value="ECO:0007669"/>
    <property type="project" value="TreeGrafter"/>
</dbReference>
<dbReference type="OrthoDB" id="3592703at2759"/>
<reference evidence="3 4" key="1">
    <citation type="journal article" date="2019" name="Sci. Rep.">
        <title>Orb-weaving spider Araneus ventricosus genome elucidates the spidroin gene catalogue.</title>
        <authorList>
            <person name="Kono N."/>
            <person name="Nakamura H."/>
            <person name="Ohtoshi R."/>
            <person name="Moran D.A.P."/>
            <person name="Shinohara A."/>
            <person name="Yoshida Y."/>
            <person name="Fujiwara M."/>
            <person name="Mori M."/>
            <person name="Tomita M."/>
            <person name="Arakawa K."/>
        </authorList>
    </citation>
    <scope>NUCLEOTIDE SEQUENCE [LARGE SCALE GENOMIC DNA]</scope>
</reference>
<protein>
    <submittedName>
        <fullName evidence="3">Peroxisomal multifunctional enzyme type 2</fullName>
    </submittedName>
</protein>
<keyword evidence="4" id="KW-1185">Reference proteome</keyword>
<feature type="domain" description="SCP2" evidence="2">
    <location>
        <begin position="157"/>
        <end position="258"/>
    </location>
</feature>
<dbReference type="PANTHER" id="PTHR13078">
    <property type="entry name" value="PEROXISOMAL MULTIFUNCTIONAL ENZYME TYPE 2-RELATED"/>
    <property type="match status" value="1"/>
</dbReference>
<dbReference type="CDD" id="cd03448">
    <property type="entry name" value="HDE_HSD"/>
    <property type="match status" value="1"/>
</dbReference>
<accession>A0A4Y2VGY2</accession>
<dbReference type="GO" id="GO:0006635">
    <property type="term" value="P:fatty acid beta-oxidation"/>
    <property type="evidence" value="ECO:0007669"/>
    <property type="project" value="TreeGrafter"/>
</dbReference>
<dbReference type="EMBL" id="BGPR01046794">
    <property type="protein sequence ID" value="GBO23738.1"/>
    <property type="molecule type" value="Genomic_DNA"/>
</dbReference>
<feature type="domain" description="MaoC-like" evidence="1">
    <location>
        <begin position="20"/>
        <end position="122"/>
    </location>
</feature>
<dbReference type="PANTHER" id="PTHR13078:SF56">
    <property type="entry name" value="PEROXISOMAL MULTIFUNCTIONAL ENZYME TYPE 2"/>
    <property type="match status" value="1"/>
</dbReference>
<gene>
    <name evidence="3" type="primary">HSD17B4_4</name>
    <name evidence="3" type="ORF">AVEN_196916_1</name>
</gene>
<evidence type="ECO:0000259" key="2">
    <source>
        <dbReference type="Pfam" id="PF02036"/>
    </source>
</evidence>
<dbReference type="Pfam" id="PF01575">
    <property type="entry name" value="MaoC_dehydratas"/>
    <property type="match status" value="1"/>
</dbReference>
<dbReference type="InterPro" id="IPR002539">
    <property type="entry name" value="MaoC-like_dom"/>
</dbReference>
<name>A0A4Y2VGY2_ARAVE</name>
<dbReference type="SUPFAM" id="SSF54637">
    <property type="entry name" value="Thioesterase/thiol ester dehydrase-isomerase"/>
    <property type="match status" value="1"/>
</dbReference>
<dbReference type="Proteomes" id="UP000499080">
    <property type="component" value="Unassembled WGS sequence"/>
</dbReference>
<organism evidence="3 4">
    <name type="scientific">Araneus ventricosus</name>
    <name type="common">Orbweaver spider</name>
    <name type="synonym">Epeira ventricosa</name>
    <dbReference type="NCBI Taxonomy" id="182803"/>
    <lineage>
        <taxon>Eukaryota</taxon>
        <taxon>Metazoa</taxon>
        <taxon>Ecdysozoa</taxon>
        <taxon>Arthropoda</taxon>
        <taxon>Chelicerata</taxon>
        <taxon>Arachnida</taxon>
        <taxon>Araneae</taxon>
        <taxon>Araneomorphae</taxon>
        <taxon>Entelegynae</taxon>
        <taxon>Araneoidea</taxon>
        <taxon>Araneidae</taxon>
        <taxon>Araneus</taxon>
    </lineage>
</organism>
<feature type="non-terminal residue" evidence="3">
    <location>
        <position position="270"/>
    </location>
</feature>
<comment type="caution">
    <text evidence="3">The sequence shown here is derived from an EMBL/GenBank/DDBJ whole genome shotgun (WGS) entry which is preliminary data.</text>
</comment>
<evidence type="ECO:0000259" key="1">
    <source>
        <dbReference type="Pfam" id="PF01575"/>
    </source>
</evidence>
<proteinExistence type="predicted"/>
<dbReference type="SUPFAM" id="SSF55718">
    <property type="entry name" value="SCP-like"/>
    <property type="match status" value="1"/>
</dbReference>
<dbReference type="InterPro" id="IPR036527">
    <property type="entry name" value="SCP2_sterol-bd_dom_sf"/>
</dbReference>
<dbReference type="InterPro" id="IPR029069">
    <property type="entry name" value="HotDog_dom_sf"/>
</dbReference>
<sequence>MVSDNCTTKIDTPSERAHDFRSNEAALYRLCGDKNPIHIDPAFAAVGGFSEPILHGLCSLGYATRHVLKQYANYDVKLFKAIMARFASPILPGHTLRTEMWKENNRIHFESTCVETGKKVISGAYIDLIGTSNATSGPAESVTVKSGPTLKSRFIFKTMADQLAQMPELASKIQAVYEWNILQSGKTAATYTVDLKTGSGKIVEGTINGIKPGCTLIIEDEDMLALVTGKLDPQKAFMSGKLKIKGNIMLTQKLKPLLSARPKVDPAKSQ</sequence>
<evidence type="ECO:0000313" key="3">
    <source>
        <dbReference type="EMBL" id="GBO23738.1"/>
    </source>
</evidence>
<dbReference type="Gene3D" id="3.30.1050.10">
    <property type="entry name" value="SCP2 sterol-binding domain"/>
    <property type="match status" value="1"/>
</dbReference>
<dbReference type="InterPro" id="IPR003033">
    <property type="entry name" value="SCP2_sterol-bd_dom"/>
</dbReference>
<dbReference type="GO" id="GO:0005777">
    <property type="term" value="C:peroxisome"/>
    <property type="evidence" value="ECO:0007669"/>
    <property type="project" value="TreeGrafter"/>
</dbReference>
<evidence type="ECO:0000313" key="4">
    <source>
        <dbReference type="Proteomes" id="UP000499080"/>
    </source>
</evidence>
<dbReference type="Pfam" id="PF02036">
    <property type="entry name" value="SCP2"/>
    <property type="match status" value="1"/>
</dbReference>
<dbReference type="GO" id="GO:0044594">
    <property type="term" value="F:17-beta-hydroxysteroid dehydrogenase (NAD+) activity"/>
    <property type="evidence" value="ECO:0007669"/>
    <property type="project" value="TreeGrafter"/>
</dbReference>